<dbReference type="AlphaFoldDB" id="A0A6A6L2L5"/>
<feature type="region of interest" description="Disordered" evidence="1">
    <location>
        <begin position="79"/>
        <end position="113"/>
    </location>
</feature>
<evidence type="ECO:0000313" key="3">
    <source>
        <dbReference type="Proteomes" id="UP000467840"/>
    </source>
</evidence>
<accession>A0A6A6L2L5</accession>
<keyword evidence="3" id="KW-1185">Reference proteome</keyword>
<feature type="region of interest" description="Disordered" evidence="1">
    <location>
        <begin position="134"/>
        <end position="176"/>
    </location>
</feature>
<sequence length="176" mass="19996">MRSSPLAQSFNGMQLYEKQLNSKRKWTPRTHVLKAWRKSWLGKKLLQKSEKETSLMEKKLLVGSEKERSILGLRRRKLEREERSVMGSSRLGVRGAKTGGSSHEDSPRSKKNIGIGMGLIHRLKSTLWVSKSASKSHTKNTILSKEDGTAVKAENEDVSETTRQNEEASHKRRLTV</sequence>
<feature type="compositionally biased region" description="Basic and acidic residues" evidence="1">
    <location>
        <begin position="144"/>
        <end position="155"/>
    </location>
</feature>
<organism evidence="2 3">
    <name type="scientific">Hevea brasiliensis</name>
    <name type="common">Para rubber tree</name>
    <name type="synonym">Siphonia brasiliensis</name>
    <dbReference type="NCBI Taxonomy" id="3981"/>
    <lineage>
        <taxon>Eukaryota</taxon>
        <taxon>Viridiplantae</taxon>
        <taxon>Streptophyta</taxon>
        <taxon>Embryophyta</taxon>
        <taxon>Tracheophyta</taxon>
        <taxon>Spermatophyta</taxon>
        <taxon>Magnoliopsida</taxon>
        <taxon>eudicotyledons</taxon>
        <taxon>Gunneridae</taxon>
        <taxon>Pentapetalae</taxon>
        <taxon>rosids</taxon>
        <taxon>fabids</taxon>
        <taxon>Malpighiales</taxon>
        <taxon>Euphorbiaceae</taxon>
        <taxon>Crotonoideae</taxon>
        <taxon>Micrandreae</taxon>
        <taxon>Hevea</taxon>
    </lineage>
</organism>
<dbReference type="EMBL" id="JAAGAX010000013">
    <property type="protein sequence ID" value="KAF2295561.1"/>
    <property type="molecule type" value="Genomic_DNA"/>
</dbReference>
<dbReference type="Proteomes" id="UP000467840">
    <property type="component" value="Chromosome 7"/>
</dbReference>
<reference evidence="2 3" key="1">
    <citation type="journal article" date="2020" name="Mol. Plant">
        <title>The Chromosome-Based Rubber Tree Genome Provides New Insights into Spurge Genome Evolution and Rubber Biosynthesis.</title>
        <authorList>
            <person name="Liu J."/>
            <person name="Shi C."/>
            <person name="Shi C.C."/>
            <person name="Li W."/>
            <person name="Zhang Q.J."/>
            <person name="Zhang Y."/>
            <person name="Li K."/>
            <person name="Lu H.F."/>
            <person name="Shi C."/>
            <person name="Zhu S.T."/>
            <person name="Xiao Z.Y."/>
            <person name="Nan H."/>
            <person name="Yue Y."/>
            <person name="Zhu X.G."/>
            <person name="Wu Y."/>
            <person name="Hong X.N."/>
            <person name="Fan G.Y."/>
            <person name="Tong Y."/>
            <person name="Zhang D."/>
            <person name="Mao C.L."/>
            <person name="Liu Y.L."/>
            <person name="Hao S.J."/>
            <person name="Liu W.Q."/>
            <person name="Lv M.Q."/>
            <person name="Zhang H.B."/>
            <person name="Liu Y."/>
            <person name="Hu-Tang G.R."/>
            <person name="Wang J.P."/>
            <person name="Wang J.H."/>
            <person name="Sun Y.H."/>
            <person name="Ni S.B."/>
            <person name="Chen W.B."/>
            <person name="Zhang X.C."/>
            <person name="Jiao Y.N."/>
            <person name="Eichler E.E."/>
            <person name="Li G.H."/>
            <person name="Liu X."/>
            <person name="Gao L.Z."/>
        </authorList>
    </citation>
    <scope>NUCLEOTIDE SEQUENCE [LARGE SCALE GENOMIC DNA]</scope>
    <source>
        <strain evidence="3">cv. GT1</strain>
        <tissue evidence="2">Leaf</tissue>
    </source>
</reference>
<evidence type="ECO:0000256" key="1">
    <source>
        <dbReference type="SAM" id="MobiDB-lite"/>
    </source>
</evidence>
<evidence type="ECO:0000313" key="2">
    <source>
        <dbReference type="EMBL" id="KAF2295561.1"/>
    </source>
</evidence>
<comment type="caution">
    <text evidence="2">The sequence shown here is derived from an EMBL/GenBank/DDBJ whole genome shotgun (WGS) entry which is preliminary data.</text>
</comment>
<feature type="compositionally biased region" description="Polar residues" evidence="1">
    <location>
        <begin position="134"/>
        <end position="143"/>
    </location>
</feature>
<gene>
    <name evidence="2" type="ORF">GH714_033199</name>
</gene>
<name>A0A6A6L2L5_HEVBR</name>
<proteinExistence type="predicted"/>
<protein>
    <submittedName>
        <fullName evidence="2">Uncharacterized protein</fullName>
    </submittedName>
</protein>